<accession>A0A0E9XLH0</accession>
<dbReference type="EMBL" id="GBXM01006029">
    <property type="protein sequence ID" value="JAI02549.1"/>
    <property type="molecule type" value="Transcribed_RNA"/>
</dbReference>
<organism evidence="1">
    <name type="scientific">Anguilla anguilla</name>
    <name type="common">European freshwater eel</name>
    <name type="synonym">Muraena anguilla</name>
    <dbReference type="NCBI Taxonomy" id="7936"/>
    <lineage>
        <taxon>Eukaryota</taxon>
        <taxon>Metazoa</taxon>
        <taxon>Chordata</taxon>
        <taxon>Craniata</taxon>
        <taxon>Vertebrata</taxon>
        <taxon>Euteleostomi</taxon>
        <taxon>Actinopterygii</taxon>
        <taxon>Neopterygii</taxon>
        <taxon>Teleostei</taxon>
        <taxon>Anguilliformes</taxon>
        <taxon>Anguillidae</taxon>
        <taxon>Anguilla</taxon>
    </lineage>
</organism>
<proteinExistence type="predicted"/>
<dbReference type="AlphaFoldDB" id="A0A0E9XLH0"/>
<evidence type="ECO:0000313" key="1">
    <source>
        <dbReference type="EMBL" id="JAI02549.1"/>
    </source>
</evidence>
<name>A0A0E9XLH0_ANGAN</name>
<reference evidence="1" key="2">
    <citation type="journal article" date="2015" name="Fish Shellfish Immunol.">
        <title>Early steps in the European eel (Anguilla anguilla)-Vibrio vulnificus interaction in the gills: Role of the RtxA13 toxin.</title>
        <authorList>
            <person name="Callol A."/>
            <person name="Pajuelo D."/>
            <person name="Ebbesson L."/>
            <person name="Teles M."/>
            <person name="MacKenzie S."/>
            <person name="Amaro C."/>
        </authorList>
    </citation>
    <scope>NUCLEOTIDE SEQUENCE</scope>
</reference>
<protein>
    <submittedName>
        <fullName evidence="1">Uncharacterized protein</fullName>
    </submittedName>
</protein>
<sequence length="85" mass="9155">MATDGLAHHGVLAHQHHSLCTQGEADGLHLLGAHIVGPHNEALGVLIQELDDFHKIVGLPRGPVFPGHLCSASKDRYKAGLKTRW</sequence>
<reference evidence="1" key="1">
    <citation type="submission" date="2014-11" db="EMBL/GenBank/DDBJ databases">
        <authorList>
            <person name="Amaro Gonzalez C."/>
        </authorList>
    </citation>
    <scope>NUCLEOTIDE SEQUENCE</scope>
</reference>